<feature type="domain" description="SLH" evidence="2">
    <location>
        <begin position="33"/>
        <end position="96"/>
    </location>
</feature>
<gene>
    <name evidence="3" type="ORF">PUW23_04415</name>
</gene>
<evidence type="ECO:0000313" key="4">
    <source>
        <dbReference type="Proteomes" id="UP001220962"/>
    </source>
</evidence>
<dbReference type="EMBL" id="CP118101">
    <property type="protein sequence ID" value="WDH83495.1"/>
    <property type="molecule type" value="Genomic_DNA"/>
</dbReference>
<name>A0AAX3N170_9BACL</name>
<dbReference type="RefSeq" id="WP_274359579.1">
    <property type="nucleotide sequence ID" value="NZ_CP118101.1"/>
</dbReference>
<organism evidence="3 4">
    <name type="scientific">Paenibacillus urinalis</name>
    <dbReference type="NCBI Taxonomy" id="521520"/>
    <lineage>
        <taxon>Bacteria</taxon>
        <taxon>Bacillati</taxon>
        <taxon>Bacillota</taxon>
        <taxon>Bacilli</taxon>
        <taxon>Bacillales</taxon>
        <taxon>Paenibacillaceae</taxon>
        <taxon>Paenibacillus</taxon>
    </lineage>
</organism>
<accession>A0AAX3N170</accession>
<dbReference type="Proteomes" id="UP001220962">
    <property type="component" value="Chromosome"/>
</dbReference>
<dbReference type="PROSITE" id="PS51272">
    <property type="entry name" value="SLH"/>
    <property type="match status" value="1"/>
</dbReference>
<reference evidence="3" key="1">
    <citation type="submission" date="2023-02" db="EMBL/GenBank/DDBJ databases">
        <title>Pathogen: clinical or host-associated sample.</title>
        <authorList>
            <person name="Hergert J."/>
            <person name="Casey R."/>
            <person name="Wagner J."/>
            <person name="Young E.L."/>
            <person name="Oakeson K.F."/>
        </authorList>
    </citation>
    <scope>NUCLEOTIDE SEQUENCE</scope>
    <source>
        <strain evidence="3">2022CK-00830</strain>
    </source>
</reference>
<sequence length="493" mass="53503">MRKANQKAVILGLSTIIAGGALLPYQVSAASLPSAVRQQDLIANSTQQAIQHLIDKAVLHGYGNGQMMADQMVTNAELVKMIVLTLELTPSSQPAQPGDKWYDRYLNTASEHGLIDNALEFLPNKPADGTQMASMIAKALQRDIKSVQYWMEQLQLDTSHVTRGDAASLLVQAEKAIRSASAQIISIKALNQITFEVTFNQPMTLEDEATTAAQANFNFNEGNLKLVNQPRLKTGSVATYIVPVQTMEPGATYTLRYKGEQTFEVPASDEKIRMSGTRQVAQDTFEVDSFRENGVIDYGYLISAYSGGRGANAIVLDENNRWNGNPIQVISSLATRQATLTPEGGEPITVSYVGFTQSTDGKQEPKFRLPQGTLLEPGVTYTVSSDWFTLENDSFVADTIAPLEIASVSPTDEITLKVELTANPGDELFAYRSIQLEGSDGTTLTAQYKVQTRSGAAGVFELQNGAKLVPGVSYEVSPLGNWATAEAVQFEAK</sequence>
<evidence type="ECO:0000259" key="2">
    <source>
        <dbReference type="PROSITE" id="PS51272"/>
    </source>
</evidence>
<proteinExistence type="predicted"/>
<dbReference type="AlphaFoldDB" id="A0AAX3N170"/>
<dbReference type="InterPro" id="IPR001119">
    <property type="entry name" value="SLH_dom"/>
</dbReference>
<protein>
    <submittedName>
        <fullName evidence="3">S-layer homology domain-containing protein</fullName>
    </submittedName>
</protein>
<dbReference type="Gene3D" id="2.60.40.1220">
    <property type="match status" value="1"/>
</dbReference>
<dbReference type="InterPro" id="IPR014755">
    <property type="entry name" value="Cu-Rt/internalin_Ig-like"/>
</dbReference>
<keyword evidence="1" id="KW-0732">Signal</keyword>
<evidence type="ECO:0000256" key="1">
    <source>
        <dbReference type="ARBA" id="ARBA00022729"/>
    </source>
</evidence>
<evidence type="ECO:0000313" key="3">
    <source>
        <dbReference type="EMBL" id="WDH83495.1"/>
    </source>
</evidence>